<dbReference type="CDD" id="cd00077">
    <property type="entry name" value="HDc"/>
    <property type="match status" value="1"/>
</dbReference>
<sequence length="447" mass="51758">MSVDMLYLEEGKAIRDPIWGYIYVPREMMALIDSEDYQRLRDLSQLGHVMLVYPGARHSRFEHSLGVFHIAKRFLFQLLRARPPVEVDQDDVKVLLAGALLHDLGHYPFSHILEELHPSFVPHERRGRRIIEDPDAEIHQALRGIGIDPGRVANVIDFRNRDVEVPPRDLLLAHILSGPLDPDKIDYLLRDSRYCGIPFGESVNRDRLIGSITFDPVRQRPAITHKGVSAMEALVFTHYLMYRNVYWHHTVRAATAMFKRGVQDLLLHPRCGLGPSDFERVTESELTRKLHDEVAAQGARLDDHLLGRLRRRRLYKVARVFFPHEREQAFVHYFYELYNVPEKRREKEIELCRVFGQRLGLPLKGDEVLIDIPSFTKTPQVDLKVFFGPHIPVDRDDPLSFDDPEVSGLKESFVDNFEAQAKVFRVYCIDHAGLREALKQGVKNYLP</sequence>
<evidence type="ECO:0000313" key="3">
    <source>
        <dbReference type="Proteomes" id="UP000178606"/>
    </source>
</evidence>
<dbReference type="InterPro" id="IPR003607">
    <property type="entry name" value="HD/PDEase_dom"/>
</dbReference>
<dbReference type="PANTHER" id="PTHR11373:SF4">
    <property type="entry name" value="DEOXYNUCLEOSIDE TRIPHOSPHATE TRIPHOSPHOHYDROLASE SAMHD1"/>
    <property type="match status" value="1"/>
</dbReference>
<dbReference type="GO" id="GO:0006203">
    <property type="term" value="P:dGTP catabolic process"/>
    <property type="evidence" value="ECO:0007669"/>
    <property type="project" value="TreeGrafter"/>
</dbReference>
<dbReference type="PANTHER" id="PTHR11373">
    <property type="entry name" value="DEOXYNUCLEOSIDE TRIPHOSPHATE TRIPHOSPHOHYDROLASE"/>
    <property type="match status" value="1"/>
</dbReference>
<comment type="caution">
    <text evidence="2">The sequence shown here is derived from an EMBL/GenBank/DDBJ whole genome shotgun (WGS) entry which is preliminary data.</text>
</comment>
<dbReference type="Pfam" id="PF01966">
    <property type="entry name" value="HD"/>
    <property type="match status" value="1"/>
</dbReference>
<dbReference type="AlphaFoldDB" id="A0A1F6CHM1"/>
<reference evidence="2 3" key="1">
    <citation type="journal article" date="2016" name="Nat. Commun.">
        <title>Thousands of microbial genomes shed light on interconnected biogeochemical processes in an aquifer system.</title>
        <authorList>
            <person name="Anantharaman K."/>
            <person name="Brown C.T."/>
            <person name="Hug L.A."/>
            <person name="Sharon I."/>
            <person name="Castelle C.J."/>
            <person name="Probst A.J."/>
            <person name="Thomas B.C."/>
            <person name="Singh A."/>
            <person name="Wilkins M.J."/>
            <person name="Karaoz U."/>
            <person name="Brodie E.L."/>
            <person name="Williams K.H."/>
            <person name="Hubbard S.S."/>
            <person name="Banfield J.F."/>
        </authorList>
    </citation>
    <scope>NUCLEOTIDE SEQUENCE [LARGE SCALE GENOMIC DNA]</scope>
    <source>
        <strain evidence="3">RIFCSPLOWO2_12_FULL_64_10</strain>
    </source>
</reference>
<name>A0A1F6CHM1_HANXR</name>
<dbReference type="Proteomes" id="UP000178606">
    <property type="component" value="Unassembled WGS sequence"/>
</dbReference>
<evidence type="ECO:0000259" key="1">
    <source>
        <dbReference type="SMART" id="SM00471"/>
    </source>
</evidence>
<dbReference type="InterPro" id="IPR050135">
    <property type="entry name" value="dGTPase-like"/>
</dbReference>
<dbReference type="EMBL" id="MFKF01000247">
    <property type="protein sequence ID" value="OGG48480.1"/>
    <property type="molecule type" value="Genomic_DNA"/>
</dbReference>
<dbReference type="SUPFAM" id="SSF109604">
    <property type="entry name" value="HD-domain/PDEase-like"/>
    <property type="match status" value="1"/>
</dbReference>
<accession>A0A1F6CHM1</accession>
<dbReference type="Pfam" id="PF19276">
    <property type="entry name" value="HD_assoc_2"/>
    <property type="match status" value="1"/>
</dbReference>
<dbReference type="SMART" id="SM00471">
    <property type="entry name" value="HDc"/>
    <property type="match status" value="1"/>
</dbReference>
<dbReference type="Gene3D" id="1.10.3210.10">
    <property type="entry name" value="Hypothetical protein af1432"/>
    <property type="match status" value="1"/>
</dbReference>
<feature type="domain" description="HD/PDEase" evidence="1">
    <location>
        <begin position="56"/>
        <end position="197"/>
    </location>
</feature>
<dbReference type="InterPro" id="IPR006674">
    <property type="entry name" value="HD_domain"/>
</dbReference>
<dbReference type="GO" id="GO:0008832">
    <property type="term" value="F:dGTPase activity"/>
    <property type="evidence" value="ECO:0007669"/>
    <property type="project" value="TreeGrafter"/>
</dbReference>
<dbReference type="InterPro" id="IPR045509">
    <property type="entry name" value="HD_assoc_2"/>
</dbReference>
<protein>
    <recommendedName>
        <fullName evidence="1">HD/PDEase domain-containing protein</fullName>
    </recommendedName>
</protein>
<proteinExistence type="predicted"/>
<evidence type="ECO:0000313" key="2">
    <source>
        <dbReference type="EMBL" id="OGG48480.1"/>
    </source>
</evidence>
<gene>
    <name evidence="2" type="ORF">A3F84_16320</name>
</gene>
<organism evidence="2 3">
    <name type="scientific">Handelsmanbacteria sp. (strain RIFCSPLOWO2_12_FULL_64_10)</name>
    <dbReference type="NCBI Taxonomy" id="1817868"/>
    <lineage>
        <taxon>Bacteria</taxon>
        <taxon>Candidatus Handelsmaniibacteriota</taxon>
    </lineage>
</organism>